<dbReference type="AlphaFoldDB" id="A0A9E7JVD6"/>
<evidence type="ECO:0000313" key="1">
    <source>
        <dbReference type="EMBL" id="URD94798.1"/>
    </source>
</evidence>
<reference evidence="1" key="1">
    <citation type="submission" date="2022-05" db="EMBL/GenBank/DDBJ databases">
        <title>The Musa troglodytarum L. genome provides insights into the mechanism of non-climacteric behaviour and enrichment of carotenoids.</title>
        <authorList>
            <person name="Wang J."/>
        </authorList>
    </citation>
    <scope>NUCLEOTIDE SEQUENCE</scope>
    <source>
        <tissue evidence="1">Leaf</tissue>
    </source>
</reference>
<evidence type="ECO:0000313" key="2">
    <source>
        <dbReference type="Proteomes" id="UP001055439"/>
    </source>
</evidence>
<name>A0A9E7JVD6_9LILI</name>
<dbReference type="OrthoDB" id="1749033at2759"/>
<protein>
    <submittedName>
        <fullName evidence="1">UPF0481 protein</fullName>
    </submittedName>
</protein>
<dbReference type="Pfam" id="PF03140">
    <property type="entry name" value="DUF247"/>
    <property type="match status" value="1"/>
</dbReference>
<proteinExistence type="predicted"/>
<dbReference type="InterPro" id="IPR004158">
    <property type="entry name" value="DUF247_pln"/>
</dbReference>
<dbReference type="PANTHER" id="PTHR31170:SF25">
    <property type="entry name" value="BNAA09G04570D PROTEIN"/>
    <property type="match status" value="1"/>
</dbReference>
<sequence>MEETKWDQWRTEQARICKVPQVLQEAEPRAYKPRIVSLGSNEFVEMMLLDGCFVIEIIISWVKGVSEVNVGQNTIKNTIRSLFAVAQDMLLLENQLPFFLLDCLYDIAFPGDAGGLTELTQEFLCIFIMFMNDNERVPPPWWH</sequence>
<accession>A0A9E7JVD6</accession>
<gene>
    <name evidence="1" type="ORF">MUK42_32388</name>
</gene>
<dbReference type="PANTHER" id="PTHR31170">
    <property type="entry name" value="BNAC04G53230D PROTEIN"/>
    <property type="match status" value="1"/>
</dbReference>
<keyword evidence="2" id="KW-1185">Reference proteome</keyword>
<organism evidence="1 2">
    <name type="scientific">Musa troglodytarum</name>
    <name type="common">fe'i banana</name>
    <dbReference type="NCBI Taxonomy" id="320322"/>
    <lineage>
        <taxon>Eukaryota</taxon>
        <taxon>Viridiplantae</taxon>
        <taxon>Streptophyta</taxon>
        <taxon>Embryophyta</taxon>
        <taxon>Tracheophyta</taxon>
        <taxon>Spermatophyta</taxon>
        <taxon>Magnoliopsida</taxon>
        <taxon>Liliopsida</taxon>
        <taxon>Zingiberales</taxon>
        <taxon>Musaceae</taxon>
        <taxon>Musa</taxon>
    </lineage>
</organism>
<dbReference type="EMBL" id="CP097506">
    <property type="protein sequence ID" value="URD94798.1"/>
    <property type="molecule type" value="Genomic_DNA"/>
</dbReference>
<dbReference type="Proteomes" id="UP001055439">
    <property type="component" value="Chromosome 4"/>
</dbReference>